<dbReference type="Proteomes" id="UP000830768">
    <property type="component" value="Chromosome 10"/>
</dbReference>
<protein>
    <submittedName>
        <fullName evidence="1">Uncharacterized protein</fullName>
    </submittedName>
</protein>
<gene>
    <name evidence="1" type="ORF">LCI18_011411</name>
</gene>
<evidence type="ECO:0000313" key="2">
    <source>
        <dbReference type="Proteomes" id="UP000830768"/>
    </source>
</evidence>
<keyword evidence="2" id="KW-1185">Reference proteome</keyword>
<accession>A0ACD3ZHZ9</accession>
<reference evidence="1" key="1">
    <citation type="submission" date="2021-11" db="EMBL/GenBank/DDBJ databases">
        <title>Fusarium solani-melongenae Genome sequencing and assembly.</title>
        <authorList>
            <person name="Xie S."/>
            <person name="Huang L."/>
            <person name="Zhang X."/>
        </authorList>
    </citation>
    <scope>NUCLEOTIDE SEQUENCE</scope>
    <source>
        <strain evidence="1">CRI 24-3</strain>
    </source>
</reference>
<dbReference type="EMBL" id="CP090038">
    <property type="protein sequence ID" value="UPL00477.1"/>
    <property type="molecule type" value="Genomic_DNA"/>
</dbReference>
<proteinExistence type="predicted"/>
<name>A0ACD3ZHZ9_FUSSC</name>
<sequence length="428" mass="48712">MATSERTLQQTKPWHLVRARHESLFSPHQRYWYQNVGYVLGSLLNSSGYAQMSQINILHRFANLVTPHLGSAFRIGLPRWRSFMTDDFTPVQLSWDFHTGTEKPTISYSIEPIGLDAGTAANLQNARAAEDFKKGLLEAFPETNTTLFEHFRSCFDQMWIGCGPGHQSTMFWGFTLEENAITNKACFFPGAMARATHQPTLAVIRGAVESVPGYSQGKLASFKPFVDYVSQRQELRLEIEMFALDLVKEDESRLKVYFRDRRTNFEAVKETMSLEGRLQEPSFEVGIQKLRRLWDALLGTQGVPDNVALPYKNHRTAGILYHFEFGMDGQPPKIRVYMPVRHYAENDQQTLNALTGFMDEEAVEYGSQTFLESATRYSECLQSTFDSSALENSLGVQTYISCSIETDGNMRIVSYINPQVGKLRNRVL</sequence>
<organism evidence="1 2">
    <name type="scientific">Fusarium solani subsp. cucurbitae</name>
    <name type="common">Neocosmosporum cucurbitae</name>
    <dbReference type="NCBI Taxonomy" id="2747967"/>
    <lineage>
        <taxon>Eukaryota</taxon>
        <taxon>Fungi</taxon>
        <taxon>Dikarya</taxon>
        <taxon>Ascomycota</taxon>
        <taxon>Pezizomycotina</taxon>
        <taxon>Sordariomycetes</taxon>
        <taxon>Hypocreomycetidae</taxon>
        <taxon>Hypocreales</taxon>
        <taxon>Nectriaceae</taxon>
        <taxon>Fusarium</taxon>
        <taxon>Fusarium solani species complex</taxon>
    </lineage>
</organism>
<evidence type="ECO:0000313" key="1">
    <source>
        <dbReference type="EMBL" id="UPL00477.1"/>
    </source>
</evidence>